<gene>
    <name evidence="2" type="ORF">ACFP71_15155</name>
</gene>
<evidence type="ECO:0000259" key="1">
    <source>
        <dbReference type="PROSITE" id="PS51186"/>
    </source>
</evidence>
<evidence type="ECO:0000313" key="2">
    <source>
        <dbReference type="EMBL" id="MFC6426173.1"/>
    </source>
</evidence>
<name>A0ABW1XEI1_9CELL</name>
<organism evidence="2 3">
    <name type="scientific">Oerskovia paurometabola</name>
    <dbReference type="NCBI Taxonomy" id="162170"/>
    <lineage>
        <taxon>Bacteria</taxon>
        <taxon>Bacillati</taxon>
        <taxon>Actinomycetota</taxon>
        <taxon>Actinomycetes</taxon>
        <taxon>Micrococcales</taxon>
        <taxon>Cellulomonadaceae</taxon>
        <taxon>Oerskovia</taxon>
    </lineage>
</organism>
<dbReference type="PROSITE" id="PS51186">
    <property type="entry name" value="GNAT"/>
    <property type="match status" value="1"/>
</dbReference>
<keyword evidence="2" id="KW-0808">Transferase</keyword>
<protein>
    <submittedName>
        <fullName evidence="2">GNAT family N-acetyltransferase</fullName>
        <ecNumber evidence="2">2.3.-.-</ecNumber>
    </submittedName>
</protein>
<dbReference type="Proteomes" id="UP001596305">
    <property type="component" value="Unassembled WGS sequence"/>
</dbReference>
<dbReference type="InterPro" id="IPR000182">
    <property type="entry name" value="GNAT_dom"/>
</dbReference>
<dbReference type="InterPro" id="IPR016181">
    <property type="entry name" value="Acyl_CoA_acyltransferase"/>
</dbReference>
<dbReference type="Pfam" id="PF00583">
    <property type="entry name" value="Acetyltransf_1"/>
    <property type="match status" value="1"/>
</dbReference>
<dbReference type="EC" id="2.3.-.-" evidence="2"/>
<evidence type="ECO:0000313" key="3">
    <source>
        <dbReference type="Proteomes" id="UP001596305"/>
    </source>
</evidence>
<dbReference type="GO" id="GO:0016746">
    <property type="term" value="F:acyltransferase activity"/>
    <property type="evidence" value="ECO:0007669"/>
    <property type="project" value="UniProtKB-KW"/>
</dbReference>
<comment type="caution">
    <text evidence="2">The sequence shown here is derived from an EMBL/GenBank/DDBJ whole genome shotgun (WGS) entry which is preliminary data.</text>
</comment>
<keyword evidence="3" id="KW-1185">Reference proteome</keyword>
<reference evidence="3" key="1">
    <citation type="journal article" date="2019" name="Int. J. Syst. Evol. Microbiol.">
        <title>The Global Catalogue of Microorganisms (GCM) 10K type strain sequencing project: providing services to taxonomists for standard genome sequencing and annotation.</title>
        <authorList>
            <consortium name="The Broad Institute Genomics Platform"/>
            <consortium name="The Broad Institute Genome Sequencing Center for Infectious Disease"/>
            <person name="Wu L."/>
            <person name="Ma J."/>
        </authorList>
    </citation>
    <scope>NUCLEOTIDE SEQUENCE [LARGE SCALE GENOMIC DNA]</scope>
    <source>
        <strain evidence="3">CCUG 47105</strain>
    </source>
</reference>
<accession>A0ABW1XEI1</accession>
<sequence>MRSLLHVRPARPDDADAMAGVHVESWRQTYRGLMRDEVLDDPGLLPARGRFWQAVLTEERYEPFRAAVAESDDAVVGIALAGPATEADVAWDTQLYVLYLLDAFHGSGAGRGLMEAVLPAGISAGLWVADPNPRAQAFYAKQGFEPDGVTKVDDGVREVRLVRAATAKSPSGTV</sequence>
<feature type="domain" description="N-acetyltransferase" evidence="1">
    <location>
        <begin position="5"/>
        <end position="166"/>
    </location>
</feature>
<dbReference type="SUPFAM" id="SSF55729">
    <property type="entry name" value="Acyl-CoA N-acyltransferases (Nat)"/>
    <property type="match status" value="1"/>
</dbReference>
<dbReference type="RefSeq" id="WP_204808285.1">
    <property type="nucleotide sequence ID" value="NZ_BAAAIY010000001.1"/>
</dbReference>
<keyword evidence="2" id="KW-0012">Acyltransferase</keyword>
<dbReference type="EMBL" id="JBHSTM010000008">
    <property type="protein sequence ID" value="MFC6426173.1"/>
    <property type="molecule type" value="Genomic_DNA"/>
</dbReference>
<dbReference type="Gene3D" id="3.40.630.30">
    <property type="match status" value="1"/>
</dbReference>
<proteinExistence type="predicted"/>